<evidence type="ECO:0000256" key="1">
    <source>
        <dbReference type="SAM" id="Phobius"/>
    </source>
</evidence>
<name>A0A1I6SWI0_9FLAO</name>
<dbReference type="STRING" id="593133.SAMN04488006_0166"/>
<feature type="transmembrane region" description="Helical" evidence="1">
    <location>
        <begin position="12"/>
        <end position="30"/>
    </location>
</feature>
<feature type="transmembrane region" description="Helical" evidence="1">
    <location>
        <begin position="42"/>
        <end position="60"/>
    </location>
</feature>
<protein>
    <submittedName>
        <fullName evidence="2">Uncharacterized protein</fullName>
    </submittedName>
</protein>
<proteinExistence type="predicted"/>
<keyword evidence="1" id="KW-0472">Membrane</keyword>
<accession>A0A1I6SWI0</accession>
<dbReference type="AlphaFoldDB" id="A0A1I6SWI0"/>
<keyword evidence="1" id="KW-0812">Transmembrane</keyword>
<organism evidence="2 3">
    <name type="scientific">Lutibacter maritimus</name>
    <dbReference type="NCBI Taxonomy" id="593133"/>
    <lineage>
        <taxon>Bacteria</taxon>
        <taxon>Pseudomonadati</taxon>
        <taxon>Bacteroidota</taxon>
        <taxon>Flavobacteriia</taxon>
        <taxon>Flavobacteriales</taxon>
        <taxon>Flavobacteriaceae</taxon>
        <taxon>Lutibacter</taxon>
    </lineage>
</organism>
<dbReference type="Proteomes" id="UP000199312">
    <property type="component" value="Unassembled WGS sequence"/>
</dbReference>
<sequence length="68" mass="8224">MTKNNFAKDEPLFLKIIYWIGIICIFIHLFDLKIFDNKFDKIFAIIGYSGMFLFLIRMYIFSKRNGIY</sequence>
<dbReference type="EMBL" id="FOZP01000012">
    <property type="protein sequence ID" value="SFS81222.1"/>
    <property type="molecule type" value="Genomic_DNA"/>
</dbReference>
<gene>
    <name evidence="2" type="ORF">SAMN04488006_0166</name>
</gene>
<reference evidence="3" key="1">
    <citation type="submission" date="2016-10" db="EMBL/GenBank/DDBJ databases">
        <authorList>
            <person name="Varghese N."/>
            <person name="Submissions S."/>
        </authorList>
    </citation>
    <scope>NUCLEOTIDE SEQUENCE [LARGE SCALE GENOMIC DNA]</scope>
    <source>
        <strain evidence="3">DSM 24450</strain>
    </source>
</reference>
<evidence type="ECO:0000313" key="3">
    <source>
        <dbReference type="Proteomes" id="UP000199312"/>
    </source>
</evidence>
<keyword evidence="3" id="KW-1185">Reference proteome</keyword>
<evidence type="ECO:0000313" key="2">
    <source>
        <dbReference type="EMBL" id="SFS81222.1"/>
    </source>
</evidence>
<keyword evidence="1" id="KW-1133">Transmembrane helix</keyword>